<dbReference type="GO" id="GO:0006355">
    <property type="term" value="P:regulation of DNA-templated transcription"/>
    <property type="evidence" value="ECO:0007669"/>
    <property type="project" value="InterPro"/>
</dbReference>
<proteinExistence type="predicted"/>
<dbReference type="EMBL" id="MLJW01003019">
    <property type="protein sequence ID" value="OIQ73060.1"/>
    <property type="molecule type" value="Genomic_DNA"/>
</dbReference>
<reference evidence="2" key="1">
    <citation type="submission" date="2016-10" db="EMBL/GenBank/DDBJ databases">
        <title>Sequence of Gallionella enrichment culture.</title>
        <authorList>
            <person name="Poehlein A."/>
            <person name="Muehling M."/>
            <person name="Daniel R."/>
        </authorList>
    </citation>
    <scope>NUCLEOTIDE SEQUENCE</scope>
</reference>
<dbReference type="Pfam" id="PF13545">
    <property type="entry name" value="HTH_Crp_2"/>
    <property type="match status" value="1"/>
</dbReference>
<dbReference type="InterPro" id="IPR036390">
    <property type="entry name" value="WH_DNA-bd_sf"/>
</dbReference>
<dbReference type="InterPro" id="IPR012318">
    <property type="entry name" value="HTH_CRP"/>
</dbReference>
<dbReference type="SMART" id="SM00419">
    <property type="entry name" value="HTH_CRP"/>
    <property type="match status" value="1"/>
</dbReference>
<name>A0A1J5PZN1_9ZZZZ</name>
<organism evidence="2">
    <name type="scientific">mine drainage metagenome</name>
    <dbReference type="NCBI Taxonomy" id="410659"/>
    <lineage>
        <taxon>unclassified sequences</taxon>
        <taxon>metagenomes</taxon>
        <taxon>ecological metagenomes</taxon>
    </lineage>
</organism>
<dbReference type="AlphaFoldDB" id="A0A1J5PZN1"/>
<dbReference type="InterPro" id="IPR014710">
    <property type="entry name" value="RmlC-like_jellyroll"/>
</dbReference>
<dbReference type="SUPFAM" id="SSF46785">
    <property type="entry name" value="Winged helix' DNA-binding domain"/>
    <property type="match status" value="1"/>
</dbReference>
<gene>
    <name evidence="2" type="primary">fnr_18</name>
    <name evidence="2" type="ORF">GALL_453060</name>
</gene>
<accession>A0A1J5PZN1</accession>
<dbReference type="Gene3D" id="2.60.120.10">
    <property type="entry name" value="Jelly Rolls"/>
    <property type="match status" value="1"/>
</dbReference>
<comment type="caution">
    <text evidence="2">The sequence shown here is derived from an EMBL/GenBank/DDBJ whole genome shotgun (WGS) entry which is preliminary data.</text>
</comment>
<dbReference type="PROSITE" id="PS51063">
    <property type="entry name" value="HTH_CRP_2"/>
    <property type="match status" value="1"/>
</dbReference>
<dbReference type="GO" id="GO:0003677">
    <property type="term" value="F:DNA binding"/>
    <property type="evidence" value="ECO:0007669"/>
    <property type="project" value="InterPro"/>
</dbReference>
<evidence type="ECO:0000259" key="1">
    <source>
        <dbReference type="PROSITE" id="PS51063"/>
    </source>
</evidence>
<feature type="domain" description="HTH crp-type" evidence="1">
    <location>
        <begin position="113"/>
        <end position="186"/>
    </location>
</feature>
<evidence type="ECO:0000313" key="2">
    <source>
        <dbReference type="EMBL" id="OIQ73060.1"/>
    </source>
</evidence>
<sequence>MEEFRADASIPVRQGRLFVVKAGAVKTVWGDARDDAAIIDFSFPGQVIGLESLVEVPTVHVDFRASISMTAVCHVRFNAKTAKRVSRQFCERLSAELAARIRSTYRHRQITKAGAQIRVAHFLIKVIRPDAMQNIHGHYTVPNIARSDIASYLHMRTETLSRVLSEFRKKGWIRGPMHRIEVIDSGAIDMLAGT</sequence>
<protein>
    <submittedName>
        <fullName evidence="2">Fumarate and nitrate reduction regulatory protein</fullName>
    </submittedName>
</protein>